<accession>A0A7U0GDU4</accession>
<organism evidence="2 3">
    <name type="scientific">Staphylococcus phage vB_SepS_456</name>
    <dbReference type="NCBI Taxonomy" id="2797318"/>
    <lineage>
        <taxon>Viruses</taxon>
        <taxon>Duplodnaviria</taxon>
        <taxon>Heunggongvirae</taxon>
        <taxon>Uroviricota</taxon>
        <taxon>Caudoviricetes</taxon>
        <taxon>Rockefellervirus</taxon>
        <taxon>Rockefellervirus CNPH82</taxon>
    </lineage>
</organism>
<evidence type="ECO:0000313" key="2">
    <source>
        <dbReference type="EMBL" id="QQV93347.1"/>
    </source>
</evidence>
<dbReference type="EMBL" id="MW364973">
    <property type="protein sequence ID" value="QQV93347.1"/>
    <property type="molecule type" value="Genomic_DNA"/>
</dbReference>
<feature type="transmembrane region" description="Helical" evidence="1">
    <location>
        <begin position="40"/>
        <end position="62"/>
    </location>
</feature>
<evidence type="ECO:0000313" key="3">
    <source>
        <dbReference type="Proteomes" id="UP000596275"/>
    </source>
</evidence>
<evidence type="ECO:0000256" key="1">
    <source>
        <dbReference type="SAM" id="Phobius"/>
    </source>
</evidence>
<proteinExistence type="predicted"/>
<keyword evidence="1" id="KW-1133">Transmembrane helix</keyword>
<keyword evidence="1" id="KW-0812">Transmembrane</keyword>
<dbReference type="Proteomes" id="UP000596275">
    <property type="component" value="Segment"/>
</dbReference>
<sequence length="66" mass="7592">MGEIIIMITNITLSMVFILMAIFLIYLFVEGIKDKEYVTIGFSVTMFLLSILLFLHFLYFGILGGY</sequence>
<name>A0A7U0GDU4_9CAUD</name>
<keyword evidence="1" id="KW-0472">Membrane</keyword>
<reference evidence="2 3" key="1">
    <citation type="submission" date="2020-12" db="EMBL/GenBank/DDBJ databases">
        <title>Staphylococcus epidermidis phages transfer antimicrobial resistance plasmids and mobilize chromosomal islands.</title>
        <authorList>
            <person name="Fisarova L."/>
            <person name="Botka T."/>
            <person name="Du X."/>
            <person name="Maslanova I."/>
            <person name="Bardy P."/>
            <person name="Pantucek R."/>
            <person name="Muhlenbruch L."/>
            <person name="Benesik M."/>
            <person name="Winstel V."/>
            <person name="Larsen J."/>
            <person name="Rosenstein R."/>
            <person name="Peschel A."/>
            <person name="Doskar J."/>
        </authorList>
    </citation>
    <scope>NUCLEOTIDE SEQUENCE [LARGE SCALE GENOMIC DNA]</scope>
</reference>
<protein>
    <submittedName>
        <fullName evidence="2">Membrane-associated protein</fullName>
    </submittedName>
</protein>
<feature type="transmembrane region" description="Helical" evidence="1">
    <location>
        <begin position="6"/>
        <end position="28"/>
    </location>
</feature>